<dbReference type="FunFam" id="3.40.50.300:FF:000015">
    <property type="entry name" value="chromodomain-helicase-DNA-binding protein 9 isoform X1"/>
    <property type="match status" value="1"/>
</dbReference>
<dbReference type="InterPro" id="IPR011011">
    <property type="entry name" value="Znf_FYVE_PHD"/>
</dbReference>
<dbReference type="GO" id="GO:0006338">
    <property type="term" value="P:chromatin remodeling"/>
    <property type="evidence" value="ECO:0000318"/>
    <property type="project" value="GO_Central"/>
</dbReference>
<dbReference type="EC" id="2.7.11.1" evidence="20"/>
<keyword evidence="13" id="KW-0539">Nucleus</keyword>
<feature type="domain" description="PHD-type" evidence="17">
    <location>
        <begin position="417"/>
        <end position="464"/>
    </location>
</feature>
<feature type="region of interest" description="Disordered" evidence="15">
    <location>
        <begin position="1512"/>
        <end position="1680"/>
    </location>
</feature>
<dbReference type="InterPro" id="IPR001965">
    <property type="entry name" value="Znf_PHD"/>
</dbReference>
<keyword evidence="4" id="KW-0677">Repeat</keyword>
<evidence type="ECO:0000256" key="9">
    <source>
        <dbReference type="ARBA" id="ARBA00022840"/>
    </source>
</evidence>
<name>B7PLQ0_IXOSC</name>
<evidence type="ECO:0000256" key="2">
    <source>
        <dbReference type="ARBA" id="ARBA00022553"/>
    </source>
</evidence>
<dbReference type="GO" id="GO:0003677">
    <property type="term" value="F:DNA binding"/>
    <property type="evidence" value="ECO:0000318"/>
    <property type="project" value="GO_Central"/>
</dbReference>
<feature type="region of interest" description="Disordered" evidence="15">
    <location>
        <begin position="730"/>
        <end position="750"/>
    </location>
</feature>
<dbReference type="Gene3D" id="3.40.50.300">
    <property type="entry name" value="P-loop containing nucleotide triphosphate hydrolases"/>
    <property type="match status" value="1"/>
</dbReference>
<dbReference type="InterPro" id="IPR000953">
    <property type="entry name" value="Chromo/chromo_shadow_dom"/>
</dbReference>
<dbReference type="GO" id="GO:0042393">
    <property type="term" value="F:histone binding"/>
    <property type="evidence" value="ECO:0000318"/>
    <property type="project" value="GO_Central"/>
</dbReference>
<dbReference type="SMART" id="SM00249">
    <property type="entry name" value="PHD"/>
    <property type="match status" value="2"/>
</dbReference>
<dbReference type="EMBL" id="ABJB010942624">
    <property type="status" value="NOT_ANNOTATED_CDS"/>
    <property type="molecule type" value="Genomic_DNA"/>
</dbReference>
<evidence type="ECO:0000259" key="18">
    <source>
        <dbReference type="PROSITE" id="PS51192"/>
    </source>
</evidence>
<evidence type="ECO:0000256" key="11">
    <source>
        <dbReference type="ARBA" id="ARBA00023125"/>
    </source>
</evidence>
<dbReference type="Pfam" id="PF08074">
    <property type="entry name" value="CHDCT2"/>
    <property type="match status" value="1"/>
</dbReference>
<dbReference type="EMBL" id="ABJB010354327">
    <property type="status" value="NOT_ANNOTATED_CDS"/>
    <property type="molecule type" value="Genomic_DNA"/>
</dbReference>
<gene>
    <name evidence="20" type="ORF">IscW_ISCW005933</name>
</gene>
<accession>B7PLQ0</accession>
<dbReference type="GO" id="GO:0000791">
    <property type="term" value="C:euchromatin"/>
    <property type="evidence" value="ECO:0007669"/>
    <property type="project" value="UniProtKB-ARBA"/>
</dbReference>
<feature type="region of interest" description="Disordered" evidence="15">
    <location>
        <begin position="198"/>
        <end position="411"/>
    </location>
</feature>
<keyword evidence="11" id="KW-0238">DNA-binding</keyword>
<dbReference type="VEuPathDB" id="VectorBase:ISCW005933"/>
<evidence type="ECO:0000256" key="4">
    <source>
        <dbReference type="ARBA" id="ARBA00022737"/>
    </source>
</evidence>
<evidence type="ECO:0000313" key="20">
    <source>
        <dbReference type="EMBL" id="EEC07522.1"/>
    </source>
</evidence>
<keyword evidence="2" id="KW-0597">Phosphoprotein</keyword>
<dbReference type="Pfam" id="PF06465">
    <property type="entry name" value="DUF1087"/>
    <property type="match status" value="1"/>
</dbReference>
<dbReference type="Gene3D" id="2.40.50.40">
    <property type="match status" value="2"/>
</dbReference>
<dbReference type="PROSITE" id="PS51194">
    <property type="entry name" value="HELICASE_CTER"/>
    <property type="match status" value="1"/>
</dbReference>
<dbReference type="SUPFAM" id="SSF52540">
    <property type="entry name" value="P-loop containing nucleoside triphosphate hydrolases"/>
    <property type="match status" value="2"/>
</dbReference>
<evidence type="ECO:0000256" key="6">
    <source>
        <dbReference type="ARBA" id="ARBA00022771"/>
    </source>
</evidence>
<evidence type="ECO:0000256" key="14">
    <source>
        <dbReference type="PROSITE-ProRule" id="PRU00146"/>
    </source>
</evidence>
<dbReference type="InterPro" id="IPR001650">
    <property type="entry name" value="Helicase_C-like"/>
</dbReference>
<dbReference type="InterPro" id="IPR012957">
    <property type="entry name" value="CHD_C2"/>
</dbReference>
<feature type="compositionally biased region" description="Basic residues" evidence="15">
    <location>
        <begin position="46"/>
        <end position="57"/>
    </location>
</feature>
<dbReference type="Pfam" id="PF08073">
    <property type="entry name" value="CHDNT"/>
    <property type="match status" value="1"/>
</dbReference>
<keyword evidence="7" id="KW-0378">Hydrolase</keyword>
<dbReference type="EMBL" id="ABJB010106050">
    <property type="status" value="NOT_ANNOTATED_CDS"/>
    <property type="molecule type" value="Genomic_DNA"/>
</dbReference>
<dbReference type="CDD" id="cd15531">
    <property type="entry name" value="PHD1_CHD_II"/>
    <property type="match status" value="1"/>
</dbReference>
<dbReference type="FunCoup" id="B7PLQ0">
    <property type="interactions" value="1363"/>
</dbReference>
<dbReference type="SMART" id="SM01147">
    <property type="entry name" value="DUF1087"/>
    <property type="match status" value="1"/>
</dbReference>
<evidence type="ECO:0000313" key="21">
    <source>
        <dbReference type="EnsemblMetazoa" id="ISCW005933-PA"/>
    </source>
</evidence>
<dbReference type="GO" id="GO:0000785">
    <property type="term" value="C:chromatin"/>
    <property type="evidence" value="ECO:0000318"/>
    <property type="project" value="GO_Central"/>
</dbReference>
<feature type="compositionally biased region" description="Polar residues" evidence="15">
    <location>
        <begin position="1324"/>
        <end position="1338"/>
    </location>
</feature>
<keyword evidence="10" id="KW-0805">Transcription regulation</keyword>
<feature type="region of interest" description="Disordered" evidence="15">
    <location>
        <begin position="1"/>
        <end position="132"/>
    </location>
</feature>
<dbReference type="EMBL" id="ABJB010018016">
    <property type="status" value="NOT_ANNOTATED_CDS"/>
    <property type="molecule type" value="Genomic_DNA"/>
</dbReference>
<dbReference type="PANTHER" id="PTHR45623">
    <property type="entry name" value="CHROMODOMAIN-HELICASE-DNA-BINDING PROTEIN 3-RELATED-RELATED"/>
    <property type="match status" value="1"/>
</dbReference>
<evidence type="ECO:0000256" key="10">
    <source>
        <dbReference type="ARBA" id="ARBA00023015"/>
    </source>
</evidence>
<dbReference type="EMBL" id="ABJB010862224">
    <property type="status" value="NOT_ANNOTATED_CDS"/>
    <property type="molecule type" value="Genomic_DNA"/>
</dbReference>
<dbReference type="Pfam" id="PF00628">
    <property type="entry name" value="PHD"/>
    <property type="match status" value="2"/>
</dbReference>
<dbReference type="EMBL" id="ABJB010746938">
    <property type="status" value="NOT_ANNOTATED_CDS"/>
    <property type="molecule type" value="Genomic_DNA"/>
</dbReference>
<proteinExistence type="evidence at protein level"/>
<dbReference type="InterPro" id="IPR012958">
    <property type="entry name" value="CHD_N"/>
</dbReference>
<dbReference type="Pfam" id="PF00176">
    <property type="entry name" value="SNF2-rel_dom"/>
    <property type="match status" value="1"/>
</dbReference>
<dbReference type="CDD" id="cd18667">
    <property type="entry name" value="CD1_tandem_CHD3-4_like"/>
    <property type="match status" value="1"/>
</dbReference>
<dbReference type="InterPro" id="IPR013083">
    <property type="entry name" value="Znf_RING/FYVE/PHD"/>
</dbReference>
<dbReference type="VEuPathDB" id="VectorBase:ISCP_002539"/>
<dbReference type="Gene3D" id="3.30.40.10">
    <property type="entry name" value="Zinc/RING finger domain, C3HC4 (zinc finger)"/>
    <property type="match status" value="2"/>
</dbReference>
<keyword evidence="12" id="KW-0804">Transcription</keyword>
<evidence type="ECO:0000256" key="1">
    <source>
        <dbReference type="ARBA" id="ARBA00004123"/>
    </source>
</evidence>
<keyword evidence="9" id="KW-0067">ATP-binding</keyword>
<dbReference type="EMBL" id="DS741772">
    <property type="protein sequence ID" value="EEC07522.1"/>
    <property type="molecule type" value="Genomic_DNA"/>
</dbReference>
<dbReference type="GO" id="GO:0004674">
    <property type="term" value="F:protein serine/threonine kinase activity"/>
    <property type="evidence" value="ECO:0007669"/>
    <property type="project" value="UniProtKB-EC"/>
</dbReference>
<dbReference type="Pfam" id="PF00271">
    <property type="entry name" value="Helicase_C"/>
    <property type="match status" value="1"/>
</dbReference>
<feature type="region of interest" description="Disordered" evidence="15">
    <location>
        <begin position="543"/>
        <end position="581"/>
    </location>
</feature>
<dbReference type="GO" id="GO:0016887">
    <property type="term" value="F:ATP hydrolysis activity"/>
    <property type="evidence" value="ECO:0000318"/>
    <property type="project" value="GO_Central"/>
</dbReference>
<dbReference type="InParanoid" id="B7PLQ0"/>
<sequence>MESDGASTRAPPTPNLGSSGGGVEEDPEGPGGGPDEDEEPPETPPKPKKTKGKKRKGKSGDGERKKGKKKKKKRAASEEDDDSDSQLLGAQSDNDSDYVIDRKTAKKPRMEKAPEPPPAPAPEPEQHKSSTEVCAELGLQDVPMEYTDADYQNLTSYKLFSQHVRPLVTKANPKIAMAKIVLLISAKWHEFLRDNPNADDALDEDDRPVRQSRVAPSAASAASSSKDNDGERSSRSKTKKKKSVPLLKIKLGGIGKRKKQSSEEENSVSDQSDADFEAALEEAQNMTPPPAKSDKASSSSSKKGRAKKAKKKKKTKTTASFPNSDAENDGYERSSRSKTKKKKSVPLLKIKLGGIGKRKKQSSAQNMTPPPAKSDKASSSSSKKGRAKKAKKKKKTKTTASFPNSDAENDGYETDHQDYCEVCQQGGEIILCDTCPRAYHLVCLEPELEEPPEGKWSCPHCEGEGIQEQEEDEHMEFCRVCKDGGELLCCDSCPAAFHTFCLNPPLKNVPTGKWNCPRCSVEPLKGKVQRILFWRWAEVKGDASGPDVKKEEGGKAEDPLTSTPSTSSAAPQPSTSKKPQPKPLREFFVKWHDMSYWHCSWISENQLDVYHPGLYRNYCRKNDMDDPPLPDDGSNGSSDKSNREEKHSGSKNYQNLEEKYYRYGIRPEWLQVHRVINHRTLKDGSTLYLVKWRELSYDQSSWEAPDDPGEFEIPDLQKATQDYWDLRASMEAQDAPPTSKKASGKGGPRSRLQGLCRGPFLVSAPLSTIINWEREFELWAPDFYVVTYIGDKDSRAVIREHEFSFDEKAVRNPNKACRMKKDASVKFHVLLTSYELVCIDATILGSVDWQVLVVDEAHRLKNNQSKFFKVLNNYKINYKLLLTGTPLQNNLEELFHLLNFLSPQNFNDLQGFLNEFADLAKEEQVKKLHDLLGCHLLRRLKADVLKGMPSKSEFIIRVDLTPLQKKYYKYILTRNYEALNAKGGSHSVSLLNIMMDLKKCCNHPYLFPAASQEAPRMPNGAYEGSALTKACGKLILLHKMLRTLKETGHRVLIFSQMTKMLDIMEDFLEAEGYKYERIDGGITGSQRQEAIDRFNAPNAPQFCFLLSTRAGGLGINLATADTVIIYDSDWNPHNDIQAFSRAHRIGQANKVMIYRFVTRASVEERITQVAKKKMMLTHLVVRPGMGSRSNTMSKQELDDILRFGTEELFKDDEGKEDTIHYDDKAIGELLDRTKEGIEQKELWANEYLGSFKVAAYVTKEAEEEEPETEILKQEVESADPAYWEKLLRHHYEQQQEDMARSLGKGKRVRKQVNYTDAMGPQDDATWQDNLSDYNSDFSVPSDDKEDDDDFEEKNDEKSRNRKSRGGSEKDRPLPPLLARVGGNIEVLGFNARQRKAFLNAIMRYGMPPQDAFNSQWLVRDLRGKSEKNFKAYVSLFMRHLCEPGVDNAETFADGVPREGLSRQHVLTRIGVMSLIRKKVQEFEHINGSYSISPEELGLDKKKTAVATAEGAVDADGAAAGSEDKDGKKTPPGDSRDKEAAPKDKEDSEAASATTSEEVDNGKEGEKKDEKASSSADVKAEPDSSEPTEGKSASEKDKKEASEEVDKKEGKEGEATAKESKEAVTVKKEPAEDAGSFSEAKGARPEAEAENGKKAESPARVEEDKKKEGEKGEGVEKPPGPIVPLAKRKFMFNIADGGFTELHTLWQNEERAAVPGREYEIWHRRHDYWLLAGIVKHGYGRWQDIQNDPAFCIINEPFKMDVGKGNFLEIKNKFLARRFKLRRAAYLNLTQDPNHPAMALNTRRVCPPLLPPVLNQLEELLSDMKSDVSRLPATLARIPPVAQRLQIHCSSPAEQVSWIFQWSCVFVDGRQLPAPISGKVSCE</sequence>
<evidence type="ECO:0000313" key="22">
    <source>
        <dbReference type="Proteomes" id="UP000001555"/>
    </source>
</evidence>
<keyword evidence="20" id="KW-0808">Transferase</keyword>
<dbReference type="GO" id="GO:0003682">
    <property type="term" value="F:chromatin binding"/>
    <property type="evidence" value="ECO:0000318"/>
    <property type="project" value="GO_Central"/>
</dbReference>
<feature type="compositionally biased region" description="Basic and acidic residues" evidence="15">
    <location>
        <begin position="543"/>
        <end position="558"/>
    </location>
</feature>
<dbReference type="GO" id="GO:0005524">
    <property type="term" value="F:ATP binding"/>
    <property type="evidence" value="ECO:0007669"/>
    <property type="project" value="UniProtKB-KW"/>
</dbReference>
<evidence type="ECO:0000256" key="5">
    <source>
        <dbReference type="ARBA" id="ARBA00022741"/>
    </source>
</evidence>
<reference evidence="20 22" key="1">
    <citation type="submission" date="2008-03" db="EMBL/GenBank/DDBJ databases">
        <title>Annotation of Ixodes scapularis.</title>
        <authorList>
            <consortium name="Ixodes scapularis Genome Project Consortium"/>
            <person name="Caler E."/>
            <person name="Hannick L.I."/>
            <person name="Bidwell S."/>
            <person name="Joardar V."/>
            <person name="Thiagarajan M."/>
            <person name="Amedeo P."/>
            <person name="Galinsky K.J."/>
            <person name="Schobel S."/>
            <person name="Inman J."/>
            <person name="Hostetler J."/>
            <person name="Miller J."/>
            <person name="Hammond M."/>
            <person name="Megy K."/>
            <person name="Lawson D."/>
            <person name="Kodira C."/>
            <person name="Sutton G."/>
            <person name="Meyer J."/>
            <person name="Hill C.A."/>
            <person name="Birren B."/>
            <person name="Nene V."/>
            <person name="Collins F."/>
            <person name="Alarcon-Chaidez F."/>
            <person name="Wikel S."/>
            <person name="Strausberg R."/>
        </authorList>
    </citation>
    <scope>NUCLEOTIDE SEQUENCE [LARGE SCALE GENOMIC DNA]</scope>
    <source>
        <strain evidence="22">Wikel</strain>
        <strain evidence="20">Wikel colony</strain>
    </source>
</reference>
<dbReference type="Gene3D" id="3.40.50.10810">
    <property type="entry name" value="Tandem AAA-ATPase domain"/>
    <property type="match status" value="1"/>
</dbReference>
<feature type="domain" description="Helicase ATP-binding" evidence="18">
    <location>
        <begin position="758"/>
        <end position="904"/>
    </location>
</feature>
<dbReference type="HOGENOM" id="CLU_000315_22_1_1"/>
<feature type="domain" description="Chromo" evidence="16">
    <location>
        <begin position="670"/>
        <end position="735"/>
    </location>
</feature>
<keyword evidence="5" id="KW-0547">Nucleotide-binding</keyword>
<feature type="compositionally biased region" description="Low complexity" evidence="15">
    <location>
        <begin position="561"/>
        <end position="578"/>
    </location>
</feature>
<feature type="compositionally biased region" description="Low complexity" evidence="15">
    <location>
        <begin position="215"/>
        <end position="225"/>
    </location>
</feature>
<dbReference type="GO" id="GO:0034728">
    <property type="term" value="P:nucleosome organization"/>
    <property type="evidence" value="ECO:0007669"/>
    <property type="project" value="UniProtKB-ARBA"/>
</dbReference>
<dbReference type="STRING" id="6945.B7PLQ0"/>
<dbReference type="InterPro" id="IPR009463">
    <property type="entry name" value="DUF1087"/>
</dbReference>
<dbReference type="SMART" id="SM00487">
    <property type="entry name" value="DEXDc"/>
    <property type="match status" value="1"/>
</dbReference>
<dbReference type="InterPro" id="IPR016197">
    <property type="entry name" value="Chromo-like_dom_sf"/>
</dbReference>
<feature type="region of interest" description="Disordered" evidence="15">
    <location>
        <begin position="625"/>
        <end position="653"/>
    </location>
</feature>
<feature type="compositionally biased region" description="Basic and acidic residues" evidence="15">
    <location>
        <begin position="1559"/>
        <end position="1630"/>
    </location>
</feature>
<evidence type="ECO:0000259" key="17">
    <source>
        <dbReference type="PROSITE" id="PS50016"/>
    </source>
</evidence>
<dbReference type="SMART" id="SM00298">
    <property type="entry name" value="CHROMO"/>
    <property type="match status" value="2"/>
</dbReference>
<dbReference type="InterPro" id="IPR027417">
    <property type="entry name" value="P-loop_NTPase"/>
</dbReference>
<dbReference type="PANTHER" id="PTHR45623:SF17">
    <property type="entry name" value="CHROMODOMAIN-HELICASE-DNA-BINDING PROTEIN 3-RELATED"/>
    <property type="match status" value="1"/>
</dbReference>
<feature type="region of interest" description="Disordered" evidence="15">
    <location>
        <begin position="1317"/>
        <end position="1376"/>
    </location>
</feature>
<dbReference type="InterPro" id="IPR014001">
    <property type="entry name" value="Helicase_ATP-bd"/>
</dbReference>
<dbReference type="InterPro" id="IPR038718">
    <property type="entry name" value="SNF2-like_sf"/>
</dbReference>
<dbReference type="InterPro" id="IPR019787">
    <property type="entry name" value="Znf_PHD-finger"/>
</dbReference>
<evidence type="ECO:0000256" key="8">
    <source>
        <dbReference type="ARBA" id="ARBA00022833"/>
    </source>
</evidence>
<dbReference type="GO" id="GO:0008270">
    <property type="term" value="F:zinc ion binding"/>
    <property type="evidence" value="ECO:0007669"/>
    <property type="project" value="UniProtKB-KW"/>
</dbReference>
<feature type="compositionally biased region" description="Basic residues" evidence="15">
    <location>
        <begin position="383"/>
        <end position="397"/>
    </location>
</feature>
<reference evidence="21" key="2">
    <citation type="submission" date="2020-05" db="UniProtKB">
        <authorList>
            <consortium name="EnsemblMetazoa"/>
        </authorList>
    </citation>
    <scope>IDENTIFICATION</scope>
    <source>
        <strain evidence="21">wikel</strain>
    </source>
</reference>
<dbReference type="VEuPathDB" id="VectorBase:ISCI005933"/>
<evidence type="ECO:0000259" key="16">
    <source>
        <dbReference type="PROSITE" id="PS50013"/>
    </source>
</evidence>
<feature type="compositionally biased region" description="Basic and acidic residues" evidence="15">
    <location>
        <begin position="1640"/>
        <end position="1675"/>
    </location>
</feature>
<keyword evidence="20" id="KW-0347">Helicase</keyword>
<keyword evidence="6 14" id="KW-0863">Zinc-finger</keyword>
<feature type="domain" description="Helicase C-terminal" evidence="19">
    <location>
        <begin position="1036"/>
        <end position="1185"/>
    </location>
</feature>
<dbReference type="CDD" id="cd18793">
    <property type="entry name" value="SF2_C_SNF"/>
    <property type="match status" value="1"/>
</dbReference>
<dbReference type="EMBL" id="ABJB010820156">
    <property type="status" value="NOT_ANNOTATED_CDS"/>
    <property type="molecule type" value="Genomic_DNA"/>
</dbReference>
<feature type="compositionally biased region" description="Acidic residues" evidence="15">
    <location>
        <begin position="1343"/>
        <end position="1353"/>
    </location>
</feature>
<dbReference type="EnsemblMetazoa" id="ISCW005933-RA">
    <property type="protein sequence ID" value="ISCW005933-PA"/>
    <property type="gene ID" value="ISCW005933"/>
</dbReference>
<keyword evidence="23" id="KW-1267">Proteomics identification</keyword>
<feature type="compositionally biased region" description="Acidic residues" evidence="15">
    <location>
        <begin position="23"/>
        <end position="41"/>
    </location>
</feature>
<dbReference type="CDD" id="cd18662">
    <property type="entry name" value="CD2_tandem_CHD3-4_like"/>
    <property type="match status" value="1"/>
</dbReference>
<dbReference type="GO" id="GO:0140658">
    <property type="term" value="F:ATP-dependent chromatin remodeler activity"/>
    <property type="evidence" value="ECO:0000318"/>
    <property type="project" value="GO_Central"/>
</dbReference>
<dbReference type="SMART" id="SM01146">
    <property type="entry name" value="DUF1086"/>
    <property type="match status" value="1"/>
</dbReference>
<dbReference type="GO" id="GO:0004386">
    <property type="term" value="F:helicase activity"/>
    <property type="evidence" value="ECO:0007669"/>
    <property type="project" value="UniProtKB-KW"/>
</dbReference>
<feature type="compositionally biased region" description="Basic and acidic residues" evidence="15">
    <location>
        <begin position="99"/>
        <end position="114"/>
    </location>
</feature>
<evidence type="ECO:0000259" key="19">
    <source>
        <dbReference type="PROSITE" id="PS51194"/>
    </source>
</evidence>
<evidence type="ECO:0000256" key="13">
    <source>
        <dbReference type="ARBA" id="ARBA00023242"/>
    </source>
</evidence>
<comment type="subcellular location">
    <subcellularLocation>
        <location evidence="1">Nucleus</location>
    </subcellularLocation>
</comment>
<dbReference type="SUPFAM" id="SSF57903">
    <property type="entry name" value="FYVE/PHD zinc finger"/>
    <property type="match status" value="2"/>
</dbReference>
<dbReference type="PaxDb" id="6945-B7PLQ0"/>
<keyword evidence="22" id="KW-1185">Reference proteome</keyword>
<organism>
    <name type="scientific">Ixodes scapularis</name>
    <name type="common">Black-legged tick</name>
    <name type="synonym">Deer tick</name>
    <dbReference type="NCBI Taxonomy" id="6945"/>
    <lineage>
        <taxon>Eukaryota</taxon>
        <taxon>Metazoa</taxon>
        <taxon>Ecdysozoa</taxon>
        <taxon>Arthropoda</taxon>
        <taxon>Chelicerata</taxon>
        <taxon>Arachnida</taxon>
        <taxon>Acari</taxon>
        <taxon>Parasitiformes</taxon>
        <taxon>Ixodida</taxon>
        <taxon>Ixodoidea</taxon>
        <taxon>Ixodidae</taxon>
        <taxon>Ixodinae</taxon>
        <taxon>Ixodes</taxon>
    </lineage>
</organism>
<evidence type="ECO:0000256" key="7">
    <source>
        <dbReference type="ARBA" id="ARBA00022801"/>
    </source>
</evidence>
<dbReference type="SMART" id="SM00490">
    <property type="entry name" value="HELICc"/>
    <property type="match status" value="1"/>
</dbReference>
<dbReference type="InterPro" id="IPR009462">
    <property type="entry name" value="CHD_II_SANT-like"/>
</dbReference>
<dbReference type="EMBL" id="ABJB010994034">
    <property type="status" value="NOT_ANNOTATED_CDS"/>
    <property type="molecule type" value="Genomic_DNA"/>
</dbReference>
<dbReference type="PROSITE" id="PS50016">
    <property type="entry name" value="ZF_PHD_2"/>
    <property type="match status" value="2"/>
</dbReference>
<dbReference type="CDD" id="cd15532">
    <property type="entry name" value="PHD2_CHD_II"/>
    <property type="match status" value="1"/>
</dbReference>
<dbReference type="InterPro" id="IPR049730">
    <property type="entry name" value="SNF2/RAD54-like_C"/>
</dbReference>
<dbReference type="OrthoDB" id="5857104at2759"/>
<dbReference type="SUPFAM" id="SSF54160">
    <property type="entry name" value="Chromo domain-like"/>
    <property type="match status" value="2"/>
</dbReference>
<dbReference type="Proteomes" id="UP000001555">
    <property type="component" value="Unassembled WGS sequence"/>
</dbReference>
<evidence type="ECO:0000256" key="15">
    <source>
        <dbReference type="SAM" id="MobiDB-lite"/>
    </source>
</evidence>
<dbReference type="PROSITE" id="PS50013">
    <property type="entry name" value="CHROMO_2"/>
    <property type="match status" value="1"/>
</dbReference>
<evidence type="ECO:0007829" key="23">
    <source>
        <dbReference type="PeptideAtlas" id="B7PLQ0"/>
    </source>
</evidence>
<dbReference type="CDD" id="cd00084">
    <property type="entry name" value="HMG-box_SF"/>
    <property type="match status" value="1"/>
</dbReference>
<keyword evidence="3" id="KW-0479">Metal-binding</keyword>
<keyword evidence="8" id="KW-0862">Zinc</keyword>
<feature type="domain" description="PHD-type" evidence="17">
    <location>
        <begin position="475"/>
        <end position="522"/>
    </location>
</feature>
<dbReference type="Gene3D" id="1.10.10.60">
    <property type="entry name" value="Homeodomain-like"/>
    <property type="match status" value="1"/>
</dbReference>
<protein>
    <submittedName>
        <fullName evidence="20 21">Chromodomain helicase DNA binding protein, putative</fullName>
        <ecNumber evidence="20">2.7.11.1</ecNumber>
    </submittedName>
</protein>
<feature type="compositionally biased region" description="Basic residues" evidence="15">
    <location>
        <begin position="302"/>
        <end position="316"/>
    </location>
</feature>
<dbReference type="InterPro" id="IPR000330">
    <property type="entry name" value="SNF2_N"/>
</dbReference>
<dbReference type="EMBL" id="ABJB010558914">
    <property type="status" value="NOT_ANNOTATED_CDS"/>
    <property type="molecule type" value="Genomic_DNA"/>
</dbReference>
<dbReference type="GO" id="GO:0005634">
    <property type="term" value="C:nucleus"/>
    <property type="evidence" value="ECO:0000318"/>
    <property type="project" value="GO_Central"/>
</dbReference>
<dbReference type="Pfam" id="PF06461">
    <property type="entry name" value="CHDII_SANT-like"/>
    <property type="match status" value="1"/>
</dbReference>
<evidence type="ECO:0000256" key="12">
    <source>
        <dbReference type="ARBA" id="ARBA00023163"/>
    </source>
</evidence>
<evidence type="ECO:0000256" key="3">
    <source>
        <dbReference type="ARBA" id="ARBA00022723"/>
    </source>
</evidence>
<dbReference type="PROSITE" id="PS51192">
    <property type="entry name" value="HELICASE_ATP_BIND_1"/>
    <property type="match status" value="1"/>
</dbReference>
<feature type="compositionally biased region" description="Basic residues" evidence="15">
    <location>
        <begin position="65"/>
        <end position="74"/>
    </location>
</feature>
<dbReference type="FunFam" id="3.30.40.10:FF:000001">
    <property type="entry name" value="chromodomain-helicase-DNA-binding protein 3 isoform X1"/>
    <property type="match status" value="1"/>
</dbReference>
<feature type="compositionally biased region" description="Acidic residues" evidence="15">
    <location>
        <begin position="263"/>
        <end position="280"/>
    </location>
</feature>
<dbReference type="EMBL" id="ABJB010264322">
    <property type="status" value="NOT_ANNOTATED_CDS"/>
    <property type="molecule type" value="Genomic_DNA"/>
</dbReference>
<feature type="compositionally biased region" description="Basic and acidic residues" evidence="15">
    <location>
        <begin position="1521"/>
        <end position="1547"/>
    </location>
</feature>